<dbReference type="EMBL" id="SDDL01000126">
    <property type="protein sequence ID" value="TCY78224.1"/>
    <property type="molecule type" value="Genomic_DNA"/>
</dbReference>
<evidence type="ECO:0000313" key="2">
    <source>
        <dbReference type="EMBL" id="TCX12174.1"/>
    </source>
</evidence>
<dbReference type="EMBL" id="SDDR01000045">
    <property type="protein sequence ID" value="TCZ25132.1"/>
    <property type="molecule type" value="Genomic_DNA"/>
</dbReference>
<gene>
    <name evidence="2" type="ORF">ETE94_29170</name>
    <name evidence="1" type="ORF">ETF12_28980</name>
    <name evidence="5" type="ORF">ETH60_29015</name>
    <name evidence="4" type="ORF">ETH89_24985</name>
    <name evidence="3" type="ORF">ETH94_28980</name>
</gene>
<evidence type="ECO:0000313" key="5">
    <source>
        <dbReference type="EMBL" id="TCZ38583.1"/>
    </source>
</evidence>
<evidence type="ECO:0000313" key="4">
    <source>
        <dbReference type="EMBL" id="TCZ25132.1"/>
    </source>
</evidence>
<proteinExistence type="predicted"/>
<evidence type="ECO:0000313" key="3">
    <source>
        <dbReference type="EMBL" id="TCY78224.1"/>
    </source>
</evidence>
<dbReference type="EMBL" id="SDCD01000123">
    <property type="protein sequence ID" value="TCX12174.1"/>
    <property type="molecule type" value="Genomic_DNA"/>
</dbReference>
<evidence type="ECO:0000313" key="1">
    <source>
        <dbReference type="EMBL" id="TCW86181.1"/>
    </source>
</evidence>
<organism evidence="1">
    <name type="scientific">Klebsiella pneumoniae</name>
    <dbReference type="NCBI Taxonomy" id="573"/>
    <lineage>
        <taxon>Bacteria</taxon>
        <taxon>Pseudomonadati</taxon>
        <taxon>Pseudomonadota</taxon>
        <taxon>Gammaproteobacteria</taxon>
        <taxon>Enterobacterales</taxon>
        <taxon>Enterobacteriaceae</taxon>
        <taxon>Klebsiella/Raoultella group</taxon>
        <taxon>Klebsiella</taxon>
        <taxon>Klebsiella pneumoniae complex</taxon>
    </lineage>
</organism>
<name>A0A483EWD0_KLEPN</name>
<dbReference type="EMBL" id="SDDT01000108">
    <property type="protein sequence ID" value="TCZ38583.1"/>
    <property type="molecule type" value="Genomic_DNA"/>
</dbReference>
<reference evidence="1" key="1">
    <citation type="submission" date="2019-01" db="EMBL/GenBank/DDBJ databases">
        <authorList>
            <person name="Lista F."/>
            <person name="Anselmo A."/>
        </authorList>
    </citation>
    <scope>NUCLEOTIDE SEQUENCE</scope>
    <source>
        <strain evidence="3">10R</strain>
        <strain evidence="2">19S</strain>
        <strain evidence="1">23S</strain>
        <strain evidence="5">2R</strain>
        <strain evidence="4">4R</strain>
    </source>
</reference>
<protein>
    <submittedName>
        <fullName evidence="1">Uncharacterized protein</fullName>
    </submittedName>
</protein>
<dbReference type="AlphaFoldDB" id="A0A483EWD0"/>
<comment type="caution">
    <text evidence="1">The sequence shown here is derived from an EMBL/GenBank/DDBJ whole genome shotgun (WGS) entry which is preliminary data.</text>
</comment>
<accession>A0A483EWD0</accession>
<dbReference type="EMBL" id="SDBZ01000082">
    <property type="protein sequence ID" value="TCW86181.1"/>
    <property type="molecule type" value="Genomic_DNA"/>
</dbReference>
<sequence>MHTDCGGAYRSQKCCW</sequence>